<gene>
    <name evidence="1" type="ORF">CAG99_06575</name>
</gene>
<protein>
    <submittedName>
        <fullName evidence="1">Uncharacterized protein</fullName>
    </submittedName>
</protein>
<accession>A0A1W7CUR7</accession>
<organism evidence="1 2">
    <name type="scientific">Streptomyces marincola</name>
    <dbReference type="NCBI Taxonomy" id="2878388"/>
    <lineage>
        <taxon>Bacteria</taxon>
        <taxon>Bacillati</taxon>
        <taxon>Actinomycetota</taxon>
        <taxon>Actinomycetes</taxon>
        <taxon>Kitasatosporales</taxon>
        <taxon>Streptomycetaceae</taxon>
        <taxon>Streptomyces</taxon>
    </lineage>
</organism>
<dbReference type="Pfam" id="PF01135">
    <property type="entry name" value="PCMT"/>
    <property type="match status" value="1"/>
</dbReference>
<dbReference type="Proteomes" id="UP000194218">
    <property type="component" value="Chromosome"/>
</dbReference>
<name>A0A1W7CUR7_9ACTN</name>
<dbReference type="KEGG" id="smao:CAG99_06575"/>
<dbReference type="EMBL" id="CP021121">
    <property type="protein sequence ID" value="ARQ68564.1"/>
    <property type="molecule type" value="Genomic_DNA"/>
</dbReference>
<sequence length="325" mass="32961">MTIATPSPGLARSAEWRAAFAAVPSGVFHAEPVSGEAQDDSGAAGTAHARLAAMCEALNVPRAARVLDLGTGTGYGAALLSHRFGGERVVSVDADADRLAAARTRLARAGYAPELVTGPLSRGCPERAPFGGLLAAHGAGHRVPAAWVGQTLPGGVVVAALGTGAVVLRADGEGGASGRFLPVLAPPRQSADPAVRARIPALLVPLGARAEVSLPADPAAPMPRFLGSLAQPDVAELSLIDADGRPALGLVHPATGSWARLDPRDDGTARLQWDGPRELWAERVPLLADWAAAGRPGPEAYGLTVGASGANRLWLGSPDGPGEVL</sequence>
<evidence type="ECO:0000313" key="1">
    <source>
        <dbReference type="EMBL" id="ARQ68564.1"/>
    </source>
</evidence>
<reference evidence="1 2" key="1">
    <citation type="submission" date="2017-05" db="EMBL/GenBank/DDBJ databases">
        <title>Complete genome sequence of Streptomyces sp. SCSIO 03032 revealed the diverse biosynthetic pathways for its bioactive secondary metabolites.</title>
        <authorList>
            <person name="Ma L."/>
            <person name="Zhu Y."/>
            <person name="Zhang W."/>
            <person name="Zhang G."/>
            <person name="Tian X."/>
            <person name="Zhang S."/>
            <person name="Zhang C."/>
        </authorList>
    </citation>
    <scope>NUCLEOTIDE SEQUENCE [LARGE SCALE GENOMIC DNA]</scope>
    <source>
        <strain evidence="1 2">SCSIO 03032</strain>
    </source>
</reference>
<dbReference type="RefSeq" id="WP_086158071.1">
    <property type="nucleotide sequence ID" value="NZ_CP021121.1"/>
</dbReference>
<dbReference type="AlphaFoldDB" id="A0A1W7CUR7"/>
<evidence type="ECO:0000313" key="2">
    <source>
        <dbReference type="Proteomes" id="UP000194218"/>
    </source>
</evidence>
<dbReference type="OrthoDB" id="5143400at2"/>
<dbReference type="Gene3D" id="3.40.50.150">
    <property type="entry name" value="Vaccinia Virus protein VP39"/>
    <property type="match status" value="1"/>
</dbReference>
<dbReference type="InterPro" id="IPR029063">
    <property type="entry name" value="SAM-dependent_MTases_sf"/>
</dbReference>
<dbReference type="SUPFAM" id="SSF53335">
    <property type="entry name" value="S-adenosyl-L-methionine-dependent methyltransferases"/>
    <property type="match status" value="1"/>
</dbReference>
<proteinExistence type="predicted"/>
<keyword evidence="2" id="KW-1185">Reference proteome</keyword>